<keyword evidence="1" id="KW-0479">Metal-binding</keyword>
<name>A0AAD8ZQU3_9TELE</name>
<feature type="region of interest" description="Disordered" evidence="2">
    <location>
        <begin position="415"/>
        <end position="507"/>
    </location>
</feature>
<protein>
    <recommendedName>
        <fullName evidence="3">C2H2-type domain-containing protein</fullName>
    </recommendedName>
</protein>
<evidence type="ECO:0000256" key="2">
    <source>
        <dbReference type="SAM" id="MobiDB-lite"/>
    </source>
</evidence>
<sequence>TAQKQDQLNGCRNVEVGLITFMSPPLRRLAVLRLTASVTASSQENSTSGHVTAVHMDGSHTGTANLTEAGNIQVGTGRQGKWETGRQGEWESGRQGEWETGRVGEWETGRQGEWESGRQGDRESGRVGDRESGRVGDRESGRVGDRESGRQGEWESGRQGEWESGRQGEWETGRVGEWERQQVSSVVLLSWEDFLILILSTVSKLGAGAVLGSGQVEMVQPPLVSDISSVLLYGTQAVPIRMKILLDRLYSVLTHTHVLTILHTLGWTLRDYIRGYMLQDSVGKVLDRWVTMTPEDEVMALQHFTRFGETKSIVELMVVQEQQGRLATISTATRADLDIRLFIESSSPHRRSQPRVGEGAHRLCAQAPPSLYHFEHLPGGNRDFLQLFQYSGTSTAPPLLPLSAFLQETSDEACGLRQPKQTKQNHGTNRREAEGTSPAQDRSGRAVQPDGELAYATSVSSDTLQGKNSANKHGSVAGREPPVPCSSSSSSSPSVTWIRSPGSSVRRGRVSCGACGKTFYDKGTLKIHYNAVHLKIKHRCTVPGCGMVFSSLRSRNRHSTNPNPRLHGPALAALSSRVRLPLGADRLVQSILDAPHTPLNFPPVTTVVPSCQTVFSSSGPLDLMSQHLGVTKATSNTAVIDQHREKLCTCMRDSNGASEPKVVDMSPPTANQSRSITMTDTVPRKKSRKSTMPVKIKRETLCEHYCHDNRGHDHSDDEEDIEAAHHEGAGQQVYPINRPMTNLRLSQSPGTRRHGRNQSYGSRTRHQGDDGDVSVTSNNPARASWNPRCSPHVPLTPVISVSALDGEGNHGNGNNSSTEEVWTSEKKEGLTEERMKGGRYKQEEDNWRERERNERGERGQSLIKVKEEVCEDSYIYYNKHHVVDNTAAVDTVARMATGLSNLEKGFNTNSDQEEEDEKDEEHRSSGYSVILKQ</sequence>
<dbReference type="GO" id="GO:0006355">
    <property type="term" value="P:regulation of DNA-templated transcription"/>
    <property type="evidence" value="ECO:0007669"/>
    <property type="project" value="TreeGrafter"/>
</dbReference>
<dbReference type="GO" id="GO:0005634">
    <property type="term" value="C:nucleus"/>
    <property type="evidence" value="ECO:0007669"/>
    <property type="project" value="TreeGrafter"/>
</dbReference>
<dbReference type="InterPro" id="IPR040436">
    <property type="entry name" value="Disconnected-like"/>
</dbReference>
<reference evidence="4" key="1">
    <citation type="submission" date="2023-03" db="EMBL/GenBank/DDBJ databases">
        <title>Electrophorus voltai genome.</title>
        <authorList>
            <person name="Bian C."/>
        </authorList>
    </citation>
    <scope>NUCLEOTIDE SEQUENCE</scope>
    <source>
        <strain evidence="4">CB-2022</strain>
        <tissue evidence="4">Muscle</tissue>
    </source>
</reference>
<dbReference type="PROSITE" id="PS00028">
    <property type="entry name" value="ZINC_FINGER_C2H2_1"/>
    <property type="match status" value="1"/>
</dbReference>
<feature type="compositionally biased region" description="Basic and acidic residues" evidence="2">
    <location>
        <begin position="80"/>
        <end position="173"/>
    </location>
</feature>
<feature type="compositionally biased region" description="Polar residues" evidence="2">
    <location>
        <begin position="60"/>
        <end position="76"/>
    </location>
</feature>
<dbReference type="Gene3D" id="3.30.160.60">
    <property type="entry name" value="Classic Zinc Finger"/>
    <property type="match status" value="1"/>
</dbReference>
<feature type="region of interest" description="Disordered" evidence="2">
    <location>
        <begin position="658"/>
        <end position="693"/>
    </location>
</feature>
<feature type="compositionally biased region" description="Polar residues" evidence="2">
    <location>
        <begin position="457"/>
        <end position="472"/>
    </location>
</feature>
<dbReference type="PANTHER" id="PTHR15021:SF0">
    <property type="entry name" value="DISCO-RELATED, ISOFORM A-RELATED"/>
    <property type="match status" value="1"/>
</dbReference>
<comment type="caution">
    <text evidence="4">The sequence shown here is derived from an EMBL/GenBank/DDBJ whole genome shotgun (WGS) entry which is preliminary data.</text>
</comment>
<feature type="non-terminal residue" evidence="4">
    <location>
        <position position="1"/>
    </location>
</feature>
<accession>A0AAD8ZQU3</accession>
<evidence type="ECO:0000313" key="5">
    <source>
        <dbReference type="Proteomes" id="UP001239994"/>
    </source>
</evidence>
<dbReference type="PANTHER" id="PTHR15021">
    <property type="entry name" value="DISCONNECTED-RELATED"/>
    <property type="match status" value="1"/>
</dbReference>
<keyword evidence="5" id="KW-1185">Reference proteome</keyword>
<feature type="region of interest" description="Disordered" evidence="2">
    <location>
        <begin position="57"/>
        <end position="173"/>
    </location>
</feature>
<dbReference type="InterPro" id="IPR013087">
    <property type="entry name" value="Znf_C2H2_type"/>
</dbReference>
<feature type="compositionally biased region" description="Polar residues" evidence="2">
    <location>
        <begin position="739"/>
        <end position="750"/>
    </location>
</feature>
<evidence type="ECO:0000259" key="3">
    <source>
        <dbReference type="PROSITE" id="PS50157"/>
    </source>
</evidence>
<dbReference type="AlphaFoldDB" id="A0AAD8ZQU3"/>
<feature type="compositionally biased region" description="Low complexity" evidence="2">
    <location>
        <begin position="485"/>
        <end position="505"/>
    </location>
</feature>
<dbReference type="PROSITE" id="PS50157">
    <property type="entry name" value="ZINC_FINGER_C2H2_2"/>
    <property type="match status" value="1"/>
</dbReference>
<feature type="region of interest" description="Disordered" evidence="2">
    <location>
        <begin position="730"/>
        <end position="789"/>
    </location>
</feature>
<feature type="compositionally biased region" description="Basic and acidic residues" evidence="2">
    <location>
        <begin position="823"/>
        <end position="859"/>
    </location>
</feature>
<keyword evidence="1" id="KW-0862">Zinc</keyword>
<feature type="compositionally biased region" description="Polar residues" evidence="2">
    <location>
        <begin position="668"/>
        <end position="680"/>
    </location>
</feature>
<evidence type="ECO:0000313" key="4">
    <source>
        <dbReference type="EMBL" id="KAK1803744.1"/>
    </source>
</evidence>
<dbReference type="Proteomes" id="UP001239994">
    <property type="component" value="Unassembled WGS sequence"/>
</dbReference>
<feature type="domain" description="C2H2-type" evidence="3">
    <location>
        <begin position="510"/>
        <end position="538"/>
    </location>
</feature>
<feature type="region of interest" description="Disordered" evidence="2">
    <location>
        <begin position="902"/>
        <end position="933"/>
    </location>
</feature>
<keyword evidence="1" id="KW-0863">Zinc-finger</keyword>
<dbReference type="SUPFAM" id="SSF57667">
    <property type="entry name" value="beta-beta-alpha zinc fingers"/>
    <property type="match status" value="1"/>
</dbReference>
<feature type="non-terminal residue" evidence="4">
    <location>
        <position position="933"/>
    </location>
</feature>
<gene>
    <name evidence="4" type="ORF">P4O66_020764</name>
</gene>
<dbReference type="InterPro" id="IPR036236">
    <property type="entry name" value="Znf_C2H2_sf"/>
</dbReference>
<organism evidence="4 5">
    <name type="scientific">Electrophorus voltai</name>
    <dbReference type="NCBI Taxonomy" id="2609070"/>
    <lineage>
        <taxon>Eukaryota</taxon>
        <taxon>Metazoa</taxon>
        <taxon>Chordata</taxon>
        <taxon>Craniata</taxon>
        <taxon>Vertebrata</taxon>
        <taxon>Euteleostomi</taxon>
        <taxon>Actinopterygii</taxon>
        <taxon>Neopterygii</taxon>
        <taxon>Teleostei</taxon>
        <taxon>Ostariophysi</taxon>
        <taxon>Gymnotiformes</taxon>
        <taxon>Gymnotoidei</taxon>
        <taxon>Gymnotidae</taxon>
        <taxon>Electrophorus</taxon>
    </lineage>
</organism>
<dbReference type="SMART" id="SM00355">
    <property type="entry name" value="ZnF_C2H2"/>
    <property type="match status" value="2"/>
</dbReference>
<feature type="region of interest" description="Disordered" evidence="2">
    <location>
        <begin position="803"/>
        <end position="859"/>
    </location>
</feature>
<dbReference type="EMBL" id="JAROKS010000005">
    <property type="protein sequence ID" value="KAK1803744.1"/>
    <property type="molecule type" value="Genomic_DNA"/>
</dbReference>
<dbReference type="GO" id="GO:0008270">
    <property type="term" value="F:zinc ion binding"/>
    <property type="evidence" value="ECO:0007669"/>
    <property type="project" value="UniProtKB-KW"/>
</dbReference>
<proteinExistence type="predicted"/>
<evidence type="ECO:0000256" key="1">
    <source>
        <dbReference type="PROSITE-ProRule" id="PRU00042"/>
    </source>
</evidence>